<proteinExistence type="predicted"/>
<sequence length="204" mass="23049">MARDKSAHHEKIIAAAWEEFMTYGFTDASMRRIAAAAGMSVAGLYKHFTGKEEMFAALVEPACQGLIDMYRQEETAERMAAHDGSLTDKWEQGGEARLAMTYIYDHLDAFRLLICKSAGTRYESFLHDLAVEEEKTTMALMELLKEQGVHINDVNPEEFHLLVTTSISAIFQAVVHGFNREDAMHYADTLDAFYTGSWQVLFGY</sequence>
<reference evidence="1" key="1">
    <citation type="submission" date="2021-01" db="EMBL/GenBank/DDBJ databases">
        <title>Complete genome sequence of Clostridiales bacterium R-7.</title>
        <authorList>
            <person name="Mahoney-Kurpe S.C."/>
            <person name="Palevich N."/>
            <person name="Koike S."/>
            <person name="Moon C.D."/>
            <person name="Attwood G.T."/>
        </authorList>
    </citation>
    <scope>NUCLEOTIDE SEQUENCE</scope>
    <source>
        <strain evidence="1">R-7</strain>
    </source>
</reference>
<name>A0AC61N3P7_9FIRM</name>
<gene>
    <name evidence="1" type="ORF">JYE49_09205</name>
</gene>
<evidence type="ECO:0000313" key="2">
    <source>
        <dbReference type="Proteomes" id="UP000682782"/>
    </source>
</evidence>
<keyword evidence="2" id="KW-1185">Reference proteome</keyword>
<dbReference type="EMBL" id="CP068393">
    <property type="protein sequence ID" value="QUC66046.1"/>
    <property type="molecule type" value="Genomic_DNA"/>
</dbReference>
<organism evidence="1 2">
    <name type="scientific">Aristaeella hokkaidonensis</name>
    <dbReference type="NCBI Taxonomy" id="3046382"/>
    <lineage>
        <taxon>Bacteria</taxon>
        <taxon>Bacillati</taxon>
        <taxon>Bacillota</taxon>
        <taxon>Clostridia</taxon>
        <taxon>Eubacteriales</taxon>
        <taxon>Aristaeellaceae</taxon>
        <taxon>Aristaeella</taxon>
    </lineage>
</organism>
<accession>A0AC61N3P7</accession>
<evidence type="ECO:0000313" key="1">
    <source>
        <dbReference type="EMBL" id="QUC66046.1"/>
    </source>
</evidence>
<dbReference type="Proteomes" id="UP000682782">
    <property type="component" value="Chromosome"/>
</dbReference>
<protein>
    <submittedName>
        <fullName evidence="1">TetR/AcrR family transcriptional regulator</fullName>
    </submittedName>
</protein>